<organism evidence="1 2">
    <name type="scientific">Oryza sativa subsp. japonica</name>
    <name type="common">Rice</name>
    <dbReference type="NCBI Taxonomy" id="39947"/>
    <lineage>
        <taxon>Eukaryota</taxon>
        <taxon>Viridiplantae</taxon>
        <taxon>Streptophyta</taxon>
        <taxon>Embryophyta</taxon>
        <taxon>Tracheophyta</taxon>
        <taxon>Spermatophyta</taxon>
        <taxon>Magnoliopsida</taxon>
        <taxon>Liliopsida</taxon>
        <taxon>Poales</taxon>
        <taxon>Poaceae</taxon>
        <taxon>BOP clade</taxon>
        <taxon>Oryzoideae</taxon>
        <taxon>Oryzeae</taxon>
        <taxon>Oryzinae</taxon>
        <taxon>Oryza</taxon>
        <taxon>Oryza sativa</taxon>
    </lineage>
</organism>
<proteinExistence type="predicted"/>
<dbReference type="PaxDb" id="39947-A0A0P0VGW3"/>
<dbReference type="InParanoid" id="A0A0P0VGW3"/>
<evidence type="ECO:0000313" key="1">
    <source>
        <dbReference type="EMBL" id="BAS77842.1"/>
    </source>
</evidence>
<keyword evidence="2" id="KW-1185">Reference proteome</keyword>
<reference evidence="1 2" key="3">
    <citation type="journal article" date="2013" name="Rice">
        <title>Improvement of the Oryza sativa Nipponbare reference genome using next generation sequence and optical map data.</title>
        <authorList>
            <person name="Kawahara Y."/>
            <person name="de la Bastide M."/>
            <person name="Hamilton J.P."/>
            <person name="Kanamori H."/>
            <person name="McCombie W.R."/>
            <person name="Ouyang S."/>
            <person name="Schwartz D.C."/>
            <person name="Tanaka T."/>
            <person name="Wu J."/>
            <person name="Zhou S."/>
            <person name="Childs K.L."/>
            <person name="Davidson R.M."/>
            <person name="Lin H."/>
            <person name="Quesada-Ocampo L."/>
            <person name="Vaillancourt B."/>
            <person name="Sakai H."/>
            <person name="Lee S.S."/>
            <person name="Kim J."/>
            <person name="Numa H."/>
            <person name="Itoh T."/>
            <person name="Buell C.R."/>
            <person name="Matsumoto T."/>
        </authorList>
    </citation>
    <scope>NUCLEOTIDE SEQUENCE [LARGE SCALE GENOMIC DNA]</scope>
    <source>
        <strain evidence="2">cv. Nipponbare</strain>
    </source>
</reference>
<name>A0A0P0VGW3_ORYSJ</name>
<dbReference type="EMBL" id="AP014958">
    <property type="protein sequence ID" value="BAS77842.1"/>
    <property type="molecule type" value="Genomic_DNA"/>
</dbReference>
<gene>
    <name evidence="1" type="ordered locus">Os02g0241525</name>
    <name evidence="1" type="ORF">OSNPB_020241525</name>
</gene>
<protein>
    <submittedName>
        <fullName evidence="1">Os02g0241525 protein</fullName>
    </submittedName>
</protein>
<dbReference type="Proteomes" id="UP000059680">
    <property type="component" value="Chromosome 2"/>
</dbReference>
<evidence type="ECO:0000313" key="2">
    <source>
        <dbReference type="Proteomes" id="UP000059680"/>
    </source>
</evidence>
<reference evidence="2" key="1">
    <citation type="journal article" date="2005" name="Nature">
        <title>The map-based sequence of the rice genome.</title>
        <authorList>
            <consortium name="International rice genome sequencing project (IRGSP)"/>
            <person name="Matsumoto T."/>
            <person name="Wu J."/>
            <person name="Kanamori H."/>
            <person name="Katayose Y."/>
            <person name="Fujisawa M."/>
            <person name="Namiki N."/>
            <person name="Mizuno H."/>
            <person name="Yamamoto K."/>
            <person name="Antonio B.A."/>
            <person name="Baba T."/>
            <person name="Sakata K."/>
            <person name="Nagamura Y."/>
            <person name="Aoki H."/>
            <person name="Arikawa K."/>
            <person name="Arita K."/>
            <person name="Bito T."/>
            <person name="Chiden Y."/>
            <person name="Fujitsuka N."/>
            <person name="Fukunaka R."/>
            <person name="Hamada M."/>
            <person name="Harada C."/>
            <person name="Hayashi A."/>
            <person name="Hijishita S."/>
            <person name="Honda M."/>
            <person name="Hosokawa S."/>
            <person name="Ichikawa Y."/>
            <person name="Idonuma A."/>
            <person name="Iijima M."/>
            <person name="Ikeda M."/>
            <person name="Ikeno M."/>
            <person name="Ito K."/>
            <person name="Ito S."/>
            <person name="Ito T."/>
            <person name="Ito Y."/>
            <person name="Ito Y."/>
            <person name="Iwabuchi A."/>
            <person name="Kamiya K."/>
            <person name="Karasawa W."/>
            <person name="Kurita K."/>
            <person name="Katagiri S."/>
            <person name="Kikuta A."/>
            <person name="Kobayashi H."/>
            <person name="Kobayashi N."/>
            <person name="Machita K."/>
            <person name="Maehara T."/>
            <person name="Masukawa M."/>
            <person name="Mizubayashi T."/>
            <person name="Mukai Y."/>
            <person name="Nagasaki H."/>
            <person name="Nagata Y."/>
            <person name="Naito S."/>
            <person name="Nakashima M."/>
            <person name="Nakama Y."/>
            <person name="Nakamichi Y."/>
            <person name="Nakamura M."/>
            <person name="Meguro A."/>
            <person name="Negishi M."/>
            <person name="Ohta I."/>
            <person name="Ohta T."/>
            <person name="Okamoto M."/>
            <person name="Ono N."/>
            <person name="Saji S."/>
            <person name="Sakaguchi M."/>
            <person name="Sakai K."/>
            <person name="Shibata M."/>
            <person name="Shimokawa T."/>
            <person name="Song J."/>
            <person name="Takazaki Y."/>
            <person name="Terasawa K."/>
            <person name="Tsugane M."/>
            <person name="Tsuji K."/>
            <person name="Ueda S."/>
            <person name="Waki K."/>
            <person name="Yamagata H."/>
            <person name="Yamamoto M."/>
            <person name="Yamamoto S."/>
            <person name="Yamane H."/>
            <person name="Yoshiki S."/>
            <person name="Yoshihara R."/>
            <person name="Yukawa K."/>
            <person name="Zhong H."/>
            <person name="Yano M."/>
            <person name="Yuan Q."/>
            <person name="Ouyang S."/>
            <person name="Liu J."/>
            <person name="Jones K.M."/>
            <person name="Gansberger K."/>
            <person name="Moffat K."/>
            <person name="Hill J."/>
            <person name="Bera J."/>
            <person name="Fadrosh D."/>
            <person name="Jin S."/>
            <person name="Johri S."/>
            <person name="Kim M."/>
            <person name="Overton L."/>
            <person name="Reardon M."/>
            <person name="Tsitrin T."/>
            <person name="Vuong H."/>
            <person name="Weaver B."/>
            <person name="Ciecko A."/>
            <person name="Tallon L."/>
            <person name="Jackson J."/>
            <person name="Pai G."/>
            <person name="Aken S.V."/>
            <person name="Utterback T."/>
            <person name="Reidmuller S."/>
            <person name="Feldblyum T."/>
            <person name="Hsiao J."/>
            <person name="Zismann V."/>
            <person name="Iobst S."/>
            <person name="de Vazeille A.R."/>
            <person name="Buell C.R."/>
            <person name="Ying K."/>
            <person name="Li Y."/>
            <person name="Lu T."/>
            <person name="Huang Y."/>
            <person name="Zhao Q."/>
            <person name="Feng Q."/>
            <person name="Zhang L."/>
            <person name="Zhu J."/>
            <person name="Weng Q."/>
            <person name="Mu J."/>
            <person name="Lu Y."/>
            <person name="Fan D."/>
            <person name="Liu Y."/>
            <person name="Guan J."/>
            <person name="Zhang Y."/>
            <person name="Yu S."/>
            <person name="Liu X."/>
            <person name="Zhang Y."/>
            <person name="Hong G."/>
            <person name="Han B."/>
            <person name="Choisne N."/>
            <person name="Demange N."/>
            <person name="Orjeda G."/>
            <person name="Samain S."/>
            <person name="Cattolico L."/>
            <person name="Pelletier E."/>
            <person name="Couloux A."/>
            <person name="Segurens B."/>
            <person name="Wincker P."/>
            <person name="D'Hont A."/>
            <person name="Scarpelli C."/>
            <person name="Weissenbach J."/>
            <person name="Salanoubat M."/>
            <person name="Quetier F."/>
            <person name="Yu Y."/>
            <person name="Kim H.R."/>
            <person name="Rambo T."/>
            <person name="Currie J."/>
            <person name="Collura K."/>
            <person name="Luo M."/>
            <person name="Yang T."/>
            <person name="Ammiraju J.S.S."/>
            <person name="Engler F."/>
            <person name="Soderlund C."/>
            <person name="Wing R.A."/>
            <person name="Palmer L.E."/>
            <person name="de la Bastide M."/>
            <person name="Spiegel L."/>
            <person name="Nascimento L."/>
            <person name="Zutavern T."/>
            <person name="O'Shaughnessy A."/>
            <person name="Dike S."/>
            <person name="Dedhia N."/>
            <person name="Preston R."/>
            <person name="Balija V."/>
            <person name="McCombie W.R."/>
            <person name="Chow T."/>
            <person name="Chen H."/>
            <person name="Chung M."/>
            <person name="Chen C."/>
            <person name="Shaw J."/>
            <person name="Wu H."/>
            <person name="Hsiao K."/>
            <person name="Chao Y."/>
            <person name="Chu M."/>
            <person name="Cheng C."/>
            <person name="Hour A."/>
            <person name="Lee P."/>
            <person name="Lin S."/>
            <person name="Lin Y."/>
            <person name="Liou J."/>
            <person name="Liu S."/>
            <person name="Hsing Y."/>
            <person name="Raghuvanshi S."/>
            <person name="Mohanty A."/>
            <person name="Bharti A.K."/>
            <person name="Gaur A."/>
            <person name="Gupta V."/>
            <person name="Kumar D."/>
            <person name="Ravi V."/>
            <person name="Vij S."/>
            <person name="Kapur A."/>
            <person name="Khurana P."/>
            <person name="Khurana P."/>
            <person name="Khurana J.P."/>
            <person name="Tyagi A.K."/>
            <person name="Gaikwad K."/>
            <person name="Singh A."/>
            <person name="Dalal V."/>
            <person name="Srivastava S."/>
            <person name="Dixit A."/>
            <person name="Pal A.K."/>
            <person name="Ghazi I.A."/>
            <person name="Yadav M."/>
            <person name="Pandit A."/>
            <person name="Bhargava A."/>
            <person name="Sureshbabu K."/>
            <person name="Batra K."/>
            <person name="Sharma T.R."/>
            <person name="Mohapatra T."/>
            <person name="Singh N.K."/>
            <person name="Messing J."/>
            <person name="Nelson A.B."/>
            <person name="Fuks G."/>
            <person name="Kavchok S."/>
            <person name="Keizer G."/>
            <person name="Linton E."/>
            <person name="Llaca V."/>
            <person name="Song R."/>
            <person name="Tanyolac B."/>
            <person name="Young S."/>
            <person name="Ho-Il K."/>
            <person name="Hahn J.H."/>
            <person name="Sangsakoo G."/>
            <person name="Vanavichit A."/>
            <person name="de Mattos Luiz.A.T."/>
            <person name="Zimmer P.D."/>
            <person name="Malone G."/>
            <person name="Dellagostin O."/>
            <person name="de Oliveira A.C."/>
            <person name="Bevan M."/>
            <person name="Bancroft I."/>
            <person name="Minx P."/>
            <person name="Cordum H."/>
            <person name="Wilson R."/>
            <person name="Cheng Z."/>
            <person name="Jin W."/>
            <person name="Jiang J."/>
            <person name="Leong S.A."/>
            <person name="Iwama H."/>
            <person name="Gojobori T."/>
            <person name="Itoh T."/>
            <person name="Niimura Y."/>
            <person name="Fujii Y."/>
            <person name="Habara T."/>
            <person name="Sakai H."/>
            <person name="Sato Y."/>
            <person name="Wilson G."/>
            <person name="Kumar K."/>
            <person name="McCouch S."/>
            <person name="Juretic N."/>
            <person name="Hoen D."/>
            <person name="Wright S."/>
            <person name="Bruskiewich R."/>
            <person name="Bureau T."/>
            <person name="Miyao A."/>
            <person name="Hirochika H."/>
            <person name="Nishikawa T."/>
            <person name="Kadowaki K."/>
            <person name="Sugiura M."/>
            <person name="Burr B."/>
            <person name="Sasaki T."/>
        </authorList>
    </citation>
    <scope>NUCLEOTIDE SEQUENCE [LARGE SCALE GENOMIC DNA]</scope>
    <source>
        <strain evidence="2">cv. Nipponbare</strain>
    </source>
</reference>
<sequence>MAWVKAASFGSEEATALQCVLLASKGSPMWFGDELAPKLESTRSADDGEDNSLRSHNERVVARCRTHSSTTVATTGASAS</sequence>
<reference evidence="1 2" key="2">
    <citation type="journal article" date="2013" name="Plant Cell Physiol.">
        <title>Rice Annotation Project Database (RAP-DB): an integrative and interactive database for rice genomics.</title>
        <authorList>
            <person name="Sakai H."/>
            <person name="Lee S.S."/>
            <person name="Tanaka T."/>
            <person name="Numa H."/>
            <person name="Kim J."/>
            <person name="Kawahara Y."/>
            <person name="Wakimoto H."/>
            <person name="Yang C.C."/>
            <person name="Iwamoto M."/>
            <person name="Abe T."/>
            <person name="Yamada Y."/>
            <person name="Muto A."/>
            <person name="Inokuchi H."/>
            <person name="Ikemura T."/>
            <person name="Matsumoto T."/>
            <person name="Sasaki T."/>
            <person name="Itoh T."/>
        </authorList>
    </citation>
    <scope>NUCLEOTIDE SEQUENCE [LARGE SCALE GENOMIC DNA]</scope>
    <source>
        <strain evidence="2">cv. Nipponbare</strain>
    </source>
</reference>
<accession>A0A0P0VGW3</accession>
<dbReference type="AlphaFoldDB" id="A0A0P0VGW3"/>